<comment type="subunit">
    <text evidence="4">The accessory proteins ExbB and ExbD seem to form a complex with TonB.</text>
</comment>
<dbReference type="OrthoDB" id="9798629at2"/>
<keyword evidence="9 12" id="KW-0653">Protein transport</keyword>
<dbReference type="RefSeq" id="WP_119787286.1">
    <property type="nucleotide sequence ID" value="NZ_QYUQ01000002.1"/>
</dbReference>
<keyword evidence="7" id="KW-0997">Cell inner membrane</keyword>
<keyword evidence="11 13" id="KW-0472">Membrane</keyword>
<keyword evidence="6" id="KW-1003">Cell membrane</keyword>
<evidence type="ECO:0000256" key="7">
    <source>
        <dbReference type="ARBA" id="ARBA00022519"/>
    </source>
</evidence>
<keyword evidence="8 12" id="KW-0812">Transmembrane</keyword>
<evidence type="ECO:0000256" key="6">
    <source>
        <dbReference type="ARBA" id="ARBA00022475"/>
    </source>
</evidence>
<dbReference type="Pfam" id="PF02472">
    <property type="entry name" value="ExbD"/>
    <property type="match status" value="1"/>
</dbReference>
<evidence type="ECO:0000313" key="15">
    <source>
        <dbReference type="Proteomes" id="UP000266327"/>
    </source>
</evidence>
<dbReference type="GO" id="GO:0005886">
    <property type="term" value="C:plasma membrane"/>
    <property type="evidence" value="ECO:0007669"/>
    <property type="project" value="UniProtKB-SubCell"/>
</dbReference>
<evidence type="ECO:0000256" key="3">
    <source>
        <dbReference type="ARBA" id="ARBA00005811"/>
    </source>
</evidence>
<accession>A0A3A3GAK6</accession>
<comment type="function">
    <text evidence="1">Involved in the TonB-dependent energy-dependent transport of various receptor-bound substrates.</text>
</comment>
<dbReference type="GO" id="GO:0015031">
    <property type="term" value="P:protein transport"/>
    <property type="evidence" value="ECO:0007669"/>
    <property type="project" value="UniProtKB-KW"/>
</dbReference>
<comment type="caution">
    <text evidence="14">The sequence shown here is derived from an EMBL/GenBank/DDBJ whole genome shotgun (WGS) entry which is preliminary data.</text>
</comment>
<evidence type="ECO:0000313" key="14">
    <source>
        <dbReference type="EMBL" id="RJG03799.1"/>
    </source>
</evidence>
<dbReference type="InterPro" id="IPR003400">
    <property type="entry name" value="ExbD"/>
</dbReference>
<keyword evidence="10 13" id="KW-1133">Transmembrane helix</keyword>
<evidence type="ECO:0000256" key="5">
    <source>
        <dbReference type="ARBA" id="ARBA00022448"/>
    </source>
</evidence>
<feature type="transmembrane region" description="Helical" evidence="13">
    <location>
        <begin position="20"/>
        <end position="41"/>
    </location>
</feature>
<dbReference type="Proteomes" id="UP000266327">
    <property type="component" value="Unassembled WGS sequence"/>
</dbReference>
<dbReference type="PANTHER" id="PTHR30558:SF12">
    <property type="entry name" value="BIOPOLYMER TRANSPORT PROTEIN EXBD"/>
    <property type="match status" value="1"/>
</dbReference>
<gene>
    <name evidence="14" type="ORF">D3878_21240</name>
</gene>
<comment type="subcellular location">
    <subcellularLocation>
        <location evidence="2">Cell inner membrane</location>
        <topology evidence="2">Single-pass type II membrane protein</topology>
    </subcellularLocation>
    <subcellularLocation>
        <location evidence="12">Cell membrane</location>
        <topology evidence="12">Single-pass type II membrane protein</topology>
    </subcellularLocation>
</comment>
<dbReference type="GO" id="GO:0022857">
    <property type="term" value="F:transmembrane transporter activity"/>
    <property type="evidence" value="ECO:0007669"/>
    <property type="project" value="InterPro"/>
</dbReference>
<evidence type="ECO:0000256" key="13">
    <source>
        <dbReference type="SAM" id="Phobius"/>
    </source>
</evidence>
<name>A0A3A3GAK6_9BURK</name>
<evidence type="ECO:0000256" key="12">
    <source>
        <dbReference type="RuleBase" id="RU003879"/>
    </source>
</evidence>
<evidence type="ECO:0000256" key="4">
    <source>
        <dbReference type="ARBA" id="ARBA00011471"/>
    </source>
</evidence>
<evidence type="ECO:0000256" key="9">
    <source>
        <dbReference type="ARBA" id="ARBA00022927"/>
    </source>
</evidence>
<dbReference type="PANTHER" id="PTHR30558">
    <property type="entry name" value="EXBD MEMBRANE COMPONENT OF PMF-DRIVEN MACROMOLECULE IMPORT SYSTEM"/>
    <property type="match status" value="1"/>
</dbReference>
<keyword evidence="5 12" id="KW-0813">Transport</keyword>
<reference evidence="15" key="1">
    <citation type="submission" date="2018-09" db="EMBL/GenBank/DDBJ databases">
        <authorList>
            <person name="Zhu H."/>
        </authorList>
    </citation>
    <scope>NUCLEOTIDE SEQUENCE [LARGE SCALE GENOMIC DNA]</scope>
    <source>
        <strain evidence="15">K1S02-23</strain>
    </source>
</reference>
<evidence type="ECO:0000256" key="1">
    <source>
        <dbReference type="ARBA" id="ARBA00003540"/>
    </source>
</evidence>
<organism evidence="14 15">
    <name type="scientific">Noviherbaspirillum sedimenti</name>
    <dbReference type="NCBI Taxonomy" id="2320865"/>
    <lineage>
        <taxon>Bacteria</taxon>
        <taxon>Pseudomonadati</taxon>
        <taxon>Pseudomonadota</taxon>
        <taxon>Betaproteobacteria</taxon>
        <taxon>Burkholderiales</taxon>
        <taxon>Oxalobacteraceae</taxon>
        <taxon>Noviherbaspirillum</taxon>
    </lineage>
</organism>
<evidence type="ECO:0000256" key="8">
    <source>
        <dbReference type="ARBA" id="ARBA00022692"/>
    </source>
</evidence>
<evidence type="ECO:0000256" key="11">
    <source>
        <dbReference type="ARBA" id="ARBA00023136"/>
    </source>
</evidence>
<dbReference type="AlphaFoldDB" id="A0A3A3GAK6"/>
<comment type="similarity">
    <text evidence="3 12">Belongs to the ExbD/TolR family.</text>
</comment>
<dbReference type="EMBL" id="QYUQ01000002">
    <property type="protein sequence ID" value="RJG03799.1"/>
    <property type="molecule type" value="Genomic_DNA"/>
</dbReference>
<sequence length="148" mass="15747">MAFGGFNQNQQAAPMSDINVTPMVDVMLVLLVIFIITAPLFTHAIKLDLPTAQAEAAPEKPETISLSINGEGQIFWGNDVIARQDLAARLAQAAQKKPQPELQLRADKATRYEIIAEVMAAAQGNGLNKLGFVTEPKPAAAPSSAPAK</sequence>
<dbReference type="Gene3D" id="3.30.420.270">
    <property type="match status" value="1"/>
</dbReference>
<proteinExistence type="inferred from homology"/>
<keyword evidence="15" id="KW-1185">Reference proteome</keyword>
<evidence type="ECO:0000256" key="2">
    <source>
        <dbReference type="ARBA" id="ARBA00004249"/>
    </source>
</evidence>
<protein>
    <submittedName>
        <fullName evidence="14">Biopolymer transporter ExbD</fullName>
    </submittedName>
</protein>
<evidence type="ECO:0000256" key="10">
    <source>
        <dbReference type="ARBA" id="ARBA00022989"/>
    </source>
</evidence>